<accession>A0ABT1D362</accession>
<comment type="similarity">
    <text evidence="1">Belongs to the short-chain dehydrogenases/reductases (SDR) family.</text>
</comment>
<evidence type="ECO:0000256" key="2">
    <source>
        <dbReference type="ARBA" id="ARBA00023002"/>
    </source>
</evidence>
<protein>
    <submittedName>
        <fullName evidence="3">SDR family oxidoreductase</fullName>
    </submittedName>
</protein>
<dbReference type="PANTHER" id="PTHR43639:SF1">
    <property type="entry name" value="SHORT-CHAIN DEHYDROGENASE_REDUCTASE FAMILY PROTEIN"/>
    <property type="match status" value="1"/>
</dbReference>
<dbReference type="CDD" id="cd05233">
    <property type="entry name" value="SDR_c"/>
    <property type="match status" value="1"/>
</dbReference>
<dbReference type="PRINTS" id="PR00080">
    <property type="entry name" value="SDRFAMILY"/>
</dbReference>
<dbReference type="EMBL" id="JAFIRR010000054">
    <property type="protein sequence ID" value="MCO6416329.1"/>
    <property type="molecule type" value="Genomic_DNA"/>
</dbReference>
<evidence type="ECO:0000313" key="3">
    <source>
        <dbReference type="EMBL" id="MCO6416329.1"/>
    </source>
</evidence>
<dbReference type="SUPFAM" id="SSF51735">
    <property type="entry name" value="NAD(P)-binding Rossmann-fold domains"/>
    <property type="match status" value="1"/>
</dbReference>
<dbReference type="Proteomes" id="UP001523392">
    <property type="component" value="Unassembled WGS sequence"/>
</dbReference>
<keyword evidence="2" id="KW-0560">Oxidoreductase</keyword>
<name>A0ABT1D362_9PROT</name>
<reference evidence="3 4" key="1">
    <citation type="submission" date="2021-12" db="EMBL/GenBank/DDBJ databases">
        <title>Siccirubricoccus leaddurans sp. nov., a high concentration Zn2+ tolerance bacterium.</title>
        <authorList>
            <person name="Cao Y."/>
        </authorList>
    </citation>
    <scope>NUCLEOTIDE SEQUENCE [LARGE SCALE GENOMIC DNA]</scope>
    <source>
        <strain evidence="3 4">KC 17139</strain>
    </source>
</reference>
<dbReference type="InterPro" id="IPR020904">
    <property type="entry name" value="Sc_DH/Rdtase_CS"/>
</dbReference>
<keyword evidence="4" id="KW-1185">Reference proteome</keyword>
<dbReference type="InterPro" id="IPR002347">
    <property type="entry name" value="SDR_fam"/>
</dbReference>
<dbReference type="RefSeq" id="WP_252952939.1">
    <property type="nucleotide sequence ID" value="NZ_JAFIRR010000054.1"/>
</dbReference>
<evidence type="ECO:0000313" key="4">
    <source>
        <dbReference type="Proteomes" id="UP001523392"/>
    </source>
</evidence>
<dbReference type="PROSITE" id="PS00061">
    <property type="entry name" value="ADH_SHORT"/>
    <property type="match status" value="1"/>
</dbReference>
<dbReference type="Pfam" id="PF13561">
    <property type="entry name" value="adh_short_C2"/>
    <property type="match status" value="1"/>
</dbReference>
<sequence length="257" mass="26146">MSEARAGNLGEYPLTGKVAVITGGSNGIGAAAARRLAAAGAKVAVGYNQGVERARALAAELPGTGHLALRTPMEDSAALRAAAAEVQAKLGRCDVLINSAAVTRPVPHADLEALDDELIDRVLVTNVRGPFATIRAFAPLLKASGDAVIVNISSLAALSGSGSSVIYGASKAALDTMGMSLARVLGPEIRVVSISPSMVATDFVPGRGREVVERQAAKTPLKTVTEADDVALAIMGAITHLRLTTGSIILVDGGNHL</sequence>
<comment type="caution">
    <text evidence="3">The sequence shown here is derived from an EMBL/GenBank/DDBJ whole genome shotgun (WGS) entry which is preliminary data.</text>
</comment>
<gene>
    <name evidence="3" type="ORF">JYK14_09135</name>
</gene>
<dbReference type="PRINTS" id="PR00081">
    <property type="entry name" value="GDHRDH"/>
</dbReference>
<evidence type="ECO:0000256" key="1">
    <source>
        <dbReference type="ARBA" id="ARBA00006484"/>
    </source>
</evidence>
<dbReference type="InterPro" id="IPR036291">
    <property type="entry name" value="NAD(P)-bd_dom_sf"/>
</dbReference>
<dbReference type="PANTHER" id="PTHR43639">
    <property type="entry name" value="OXIDOREDUCTASE, SHORT-CHAIN DEHYDROGENASE/REDUCTASE FAMILY (AFU_ORTHOLOGUE AFUA_5G02870)"/>
    <property type="match status" value="1"/>
</dbReference>
<dbReference type="Gene3D" id="3.40.50.720">
    <property type="entry name" value="NAD(P)-binding Rossmann-like Domain"/>
    <property type="match status" value="1"/>
</dbReference>
<proteinExistence type="inferred from homology"/>
<organism evidence="3 4">
    <name type="scientific">Siccirubricoccus soli</name>
    <dbReference type="NCBI Taxonomy" id="2899147"/>
    <lineage>
        <taxon>Bacteria</taxon>
        <taxon>Pseudomonadati</taxon>
        <taxon>Pseudomonadota</taxon>
        <taxon>Alphaproteobacteria</taxon>
        <taxon>Acetobacterales</taxon>
        <taxon>Roseomonadaceae</taxon>
        <taxon>Siccirubricoccus</taxon>
    </lineage>
</organism>